<reference evidence="3 4" key="1">
    <citation type="journal article" date="2020" name="Microorganisms">
        <title>Osmotic Adaptation and Compatible Solute Biosynthesis of Phototrophic Bacteria as Revealed from Genome Analyses.</title>
        <authorList>
            <person name="Imhoff J.F."/>
            <person name="Rahn T."/>
            <person name="Kunzel S."/>
            <person name="Keller A."/>
            <person name="Neulinger S.C."/>
        </authorList>
    </citation>
    <scope>NUCLEOTIDE SEQUENCE [LARGE SCALE GENOMIC DNA]</scope>
    <source>
        <strain evidence="3 4">DSM 25653</strain>
    </source>
</reference>
<evidence type="ECO:0000256" key="1">
    <source>
        <dbReference type="SAM" id="MobiDB-lite"/>
    </source>
</evidence>
<keyword evidence="4" id="KW-1185">Reference proteome</keyword>
<accession>A0A9X0W4N7</accession>
<dbReference type="AlphaFoldDB" id="A0A9X0W4N7"/>
<comment type="caution">
    <text evidence="3">The sequence shown here is derived from an EMBL/GenBank/DDBJ whole genome shotgun (WGS) entry which is preliminary data.</text>
</comment>
<dbReference type="PANTHER" id="PTHR33099">
    <property type="entry name" value="FE2OG DIOXYGENASE DOMAIN-CONTAINING PROTEIN"/>
    <property type="match status" value="1"/>
</dbReference>
<evidence type="ECO:0000313" key="4">
    <source>
        <dbReference type="Proteomes" id="UP001138768"/>
    </source>
</evidence>
<proteinExistence type="predicted"/>
<dbReference type="Proteomes" id="UP001138768">
    <property type="component" value="Unassembled WGS sequence"/>
</dbReference>
<dbReference type="PANTHER" id="PTHR33099:SF7">
    <property type="entry name" value="MYND-TYPE DOMAIN-CONTAINING PROTEIN"/>
    <property type="match status" value="1"/>
</dbReference>
<name>A0A9X0W4N7_9GAMM</name>
<protein>
    <recommendedName>
        <fullName evidence="2">Prolyl 4-hydroxylase alpha subunit Fe(2+) 2OG dioxygenase domain-containing protein</fullName>
    </recommendedName>
</protein>
<dbReference type="InterPro" id="IPR044862">
    <property type="entry name" value="Pro_4_hyd_alph_FE2OG_OXY"/>
</dbReference>
<feature type="region of interest" description="Disordered" evidence="1">
    <location>
        <begin position="1"/>
        <end position="33"/>
    </location>
</feature>
<evidence type="ECO:0000313" key="3">
    <source>
        <dbReference type="EMBL" id="MBK1616917.1"/>
    </source>
</evidence>
<gene>
    <name evidence="3" type="ORF">CKO42_00305</name>
</gene>
<feature type="domain" description="Prolyl 4-hydroxylase alpha subunit Fe(2+) 2OG dioxygenase" evidence="2">
    <location>
        <begin position="153"/>
        <end position="239"/>
    </location>
</feature>
<sequence length="805" mass="87583">MLDLPPSGRSSTLPGPFRRQRKQPNPTNNEALPMPHLANQIAAILSEVQHPGEFYASGTLDMHPFQLQVEGLGPIAMPLLPVQAEQLVALAEQAPYGRGTETLVDTEVRRTWQIDAAKLQLSGRRWAGDLERVVRQVTTGLGVHGQVEAALYKLLIYDAGSFFVSHRDTEKAPGMFATLVMVLPSLYTGGELIVRHKAQEVRLDLRRDEPSEVAFAAFYADCRHEVQPIASGHRLALVYNLIRTDGGPLPQPPDHDSQREELTQQLRGWQGEPHKLVLPLEHAYTPAELGFHSLKGVDASVASLVLDAAQATDCDLHLGLVTVFEQGSAEYTGGWYGRDVDMEVGEVFEQGRYIHQWRAANGEPLELGHLDFDDDEVSPPDAFDGFEDIEPDFEEATGNEGASYERTYQCAALVLWPRAHRALVLVDAGLSVSLPYLTDLVERWRAAGAVSGDAVWQQAHGLALAIRDDWPRERWQAQNANKAGYGAALLSALSALGDASAAAEFVVERMATGAYDQADNAQLVELLGHVPAARAGELLAALVKGNARVVPEACAALLAHCVEQNLLDAEDLRPAAAALLAGLPGAPQPAAAQAVGSQPVAGAGAGAGADDGDAAEVIPQWRAAKPSQRLVADTLRALDQIDPSLAEQALARCLSDPERYPMDAILLAAALSLADSAVPMPADSASARLREAVLAHLERRIAEPLEPPADWQRPAELRCRCQYCQDLSRFLASPSESTWQLKAAQNARSHVEQRIQMDQCDLDRTTDKRGRPFTLICTKNQASYVRRVRQREQDLADRARLIRPA</sequence>
<evidence type="ECO:0000259" key="2">
    <source>
        <dbReference type="Pfam" id="PF13640"/>
    </source>
</evidence>
<organism evidence="3 4">
    <name type="scientific">Lamprobacter modestohalophilus</name>
    <dbReference type="NCBI Taxonomy" id="1064514"/>
    <lineage>
        <taxon>Bacteria</taxon>
        <taxon>Pseudomonadati</taxon>
        <taxon>Pseudomonadota</taxon>
        <taxon>Gammaproteobacteria</taxon>
        <taxon>Chromatiales</taxon>
        <taxon>Chromatiaceae</taxon>
        <taxon>Lamprobacter</taxon>
    </lineage>
</organism>
<dbReference type="Pfam" id="PF13640">
    <property type="entry name" value="2OG-FeII_Oxy_3"/>
    <property type="match status" value="1"/>
</dbReference>
<dbReference type="EMBL" id="NRRY01000001">
    <property type="protein sequence ID" value="MBK1616917.1"/>
    <property type="molecule type" value="Genomic_DNA"/>
</dbReference>
<dbReference type="Gene3D" id="2.60.120.620">
    <property type="entry name" value="q2cbj1_9rhob like domain"/>
    <property type="match status" value="1"/>
</dbReference>